<comment type="similarity">
    <text evidence="2 5">Belongs to the PTPS family. QueD subfamily.</text>
</comment>
<feature type="binding site" evidence="7">
    <location>
        <position position="14"/>
    </location>
    <ligand>
        <name>Zn(2+)</name>
        <dbReference type="ChEBI" id="CHEBI:29105"/>
    </ligand>
</feature>
<gene>
    <name evidence="8" type="ordered locus">Thein_0896</name>
</gene>
<protein>
    <recommendedName>
        <fullName evidence="3 5">6-carboxy-5,6,7,8-tetrahydropterin synthase</fullName>
        <ecNumber evidence="5">4.-.-.-</ecNumber>
    </recommendedName>
</protein>
<dbReference type="InParanoid" id="F8ACX9"/>
<keyword evidence="5 7" id="KW-0479">Metal-binding</keyword>
<dbReference type="InterPro" id="IPR038418">
    <property type="entry name" value="6-PTP_synth/QueD_sf"/>
</dbReference>
<dbReference type="UniPathway" id="UPA00391"/>
<dbReference type="eggNOG" id="COG0720">
    <property type="taxonomic scope" value="Bacteria"/>
</dbReference>
<evidence type="ECO:0000256" key="7">
    <source>
        <dbReference type="PIRSR" id="PIRSR006113-2"/>
    </source>
</evidence>
<evidence type="ECO:0000256" key="5">
    <source>
        <dbReference type="PIRNR" id="PIRNR006113"/>
    </source>
</evidence>
<dbReference type="KEGG" id="tid:Thein_0896"/>
<dbReference type="GO" id="GO:0008616">
    <property type="term" value="P:tRNA queuosine(34) biosynthetic process"/>
    <property type="evidence" value="ECO:0007669"/>
    <property type="project" value="UniProtKB-KW"/>
</dbReference>
<evidence type="ECO:0000256" key="6">
    <source>
        <dbReference type="PIRSR" id="PIRSR006113-1"/>
    </source>
</evidence>
<keyword evidence="5" id="KW-0671">Queuosine biosynthesis</keyword>
<comment type="pathway">
    <text evidence="1 5">Purine metabolism; 7-cyano-7-deazaguanine biosynthesis.</text>
</comment>
<dbReference type="STRING" id="667014.Thein_0896"/>
<dbReference type="GO" id="GO:0046872">
    <property type="term" value="F:metal ion binding"/>
    <property type="evidence" value="ECO:0007669"/>
    <property type="project" value="UniProtKB-KW"/>
</dbReference>
<dbReference type="InterPro" id="IPR007115">
    <property type="entry name" value="6-PTP_synth/QueD"/>
</dbReference>
<dbReference type="RefSeq" id="WP_013907516.1">
    <property type="nucleotide sequence ID" value="NC_015681.1"/>
</dbReference>
<dbReference type="Pfam" id="PF01242">
    <property type="entry name" value="PTPS"/>
    <property type="match status" value="1"/>
</dbReference>
<keyword evidence="9" id="KW-1185">Reference proteome</keyword>
<dbReference type="NCBIfam" id="TIGR03367">
    <property type="entry name" value="queuosine_QueD"/>
    <property type="match status" value="1"/>
</dbReference>
<evidence type="ECO:0000256" key="1">
    <source>
        <dbReference type="ARBA" id="ARBA00005061"/>
    </source>
</evidence>
<dbReference type="PANTHER" id="PTHR12589:SF8">
    <property type="entry name" value="6-CARBOXY-5,6,7,8-TETRAHYDROPTERIN SYNTHASE"/>
    <property type="match status" value="1"/>
</dbReference>
<feature type="active site" description="Charge relay system" evidence="6">
    <location>
        <position position="67"/>
    </location>
</feature>
<evidence type="ECO:0000256" key="2">
    <source>
        <dbReference type="ARBA" id="ARBA00008900"/>
    </source>
</evidence>
<proteinExistence type="inferred from homology"/>
<evidence type="ECO:0000256" key="4">
    <source>
        <dbReference type="ARBA" id="ARBA00048807"/>
    </source>
</evidence>
<dbReference type="HOGENOM" id="CLU_111016_6_3_0"/>
<feature type="active site" description="Proton acceptor" evidence="6">
    <location>
        <position position="23"/>
    </location>
</feature>
<dbReference type="FunCoup" id="F8ACX9">
    <property type="interactions" value="176"/>
</dbReference>
<dbReference type="PaxDb" id="667014-Thein_0896"/>
<feature type="binding site" evidence="7">
    <location>
        <position position="27"/>
    </location>
    <ligand>
        <name>Zn(2+)</name>
        <dbReference type="ChEBI" id="CHEBI:29105"/>
    </ligand>
</feature>
<comment type="cofactor">
    <cofactor evidence="5 7">
        <name>Zn(2+)</name>
        <dbReference type="ChEBI" id="CHEBI:29105"/>
    </cofactor>
    <text evidence="5 7">Binds 1 zinc ion per subunit.</text>
</comment>
<dbReference type="GO" id="GO:0070497">
    <property type="term" value="F:6-carboxytetrahydropterin synthase activity"/>
    <property type="evidence" value="ECO:0007669"/>
    <property type="project" value="UniProtKB-EC"/>
</dbReference>
<feature type="binding site" evidence="7">
    <location>
        <position position="29"/>
    </location>
    <ligand>
        <name>Zn(2+)</name>
        <dbReference type="ChEBI" id="CHEBI:29105"/>
    </ligand>
</feature>
<dbReference type="OrthoDB" id="9804698at2"/>
<dbReference type="AlphaFoldDB" id="F8ACX9"/>
<accession>F8ACX9</accession>
<comment type="catalytic activity">
    <reaction evidence="4 5">
        <text>7,8-dihydroneopterin 3'-triphosphate + H2O = 6-carboxy-5,6,7,8-tetrahydropterin + triphosphate + acetaldehyde + 2 H(+)</text>
        <dbReference type="Rhea" id="RHEA:27966"/>
        <dbReference type="ChEBI" id="CHEBI:15343"/>
        <dbReference type="ChEBI" id="CHEBI:15377"/>
        <dbReference type="ChEBI" id="CHEBI:15378"/>
        <dbReference type="ChEBI" id="CHEBI:18036"/>
        <dbReference type="ChEBI" id="CHEBI:58462"/>
        <dbReference type="ChEBI" id="CHEBI:61032"/>
        <dbReference type="EC" id="4.1.2.50"/>
    </reaction>
</comment>
<dbReference type="PANTHER" id="PTHR12589">
    <property type="entry name" value="PYRUVOYL TETRAHYDROBIOPTERIN SYNTHASE"/>
    <property type="match status" value="1"/>
</dbReference>
<dbReference type="PIRSF" id="PIRSF006113">
    <property type="entry name" value="PTP_synth"/>
    <property type="match status" value="1"/>
</dbReference>
<dbReference type="SUPFAM" id="SSF55620">
    <property type="entry name" value="Tetrahydrobiopterin biosynthesis enzymes-like"/>
    <property type="match status" value="1"/>
</dbReference>
<dbReference type="Gene3D" id="3.30.479.10">
    <property type="entry name" value="6-pyruvoyl tetrahydropterin synthase/QueD"/>
    <property type="match status" value="1"/>
</dbReference>
<dbReference type="Proteomes" id="UP000006793">
    <property type="component" value="Chromosome"/>
</dbReference>
<organism evidence="8 9">
    <name type="scientific">Thermodesulfatator indicus (strain DSM 15286 / JCM 11887 / CIR29812)</name>
    <dbReference type="NCBI Taxonomy" id="667014"/>
    <lineage>
        <taxon>Bacteria</taxon>
        <taxon>Pseudomonadati</taxon>
        <taxon>Thermodesulfobacteriota</taxon>
        <taxon>Thermodesulfobacteria</taxon>
        <taxon>Thermodesulfobacteriales</taxon>
        <taxon>Thermodesulfatatoraceae</taxon>
        <taxon>Thermodesulfatator</taxon>
    </lineage>
</organism>
<keyword evidence="5 7" id="KW-0862">Zinc</keyword>
<feature type="active site" description="Charge relay system" evidence="6">
    <location>
        <position position="112"/>
    </location>
</feature>
<dbReference type="EMBL" id="CP002683">
    <property type="protein sequence ID" value="AEH44773.1"/>
    <property type="molecule type" value="Genomic_DNA"/>
</dbReference>
<keyword evidence="5" id="KW-0456">Lyase</keyword>
<evidence type="ECO:0000313" key="9">
    <source>
        <dbReference type="Proteomes" id="UP000006793"/>
    </source>
</evidence>
<evidence type="ECO:0000313" key="8">
    <source>
        <dbReference type="EMBL" id="AEH44773.1"/>
    </source>
</evidence>
<reference evidence="8 9" key="2">
    <citation type="journal article" date="2012" name="Stand. Genomic Sci.">
        <title>Complete genome sequence of the thermophilic sulfate-reducing ocean bacterium Thermodesulfatator indicus type strain (CIR29812(T)).</title>
        <authorList>
            <person name="Anderson I."/>
            <person name="Saunders E."/>
            <person name="Lapidus A."/>
            <person name="Nolan M."/>
            <person name="Lucas S."/>
            <person name="Tice H."/>
            <person name="Del Rio T.G."/>
            <person name="Cheng J.F."/>
            <person name="Han C."/>
            <person name="Tapia R."/>
            <person name="Goodwin L.A."/>
            <person name="Pitluck S."/>
            <person name="Liolios K."/>
            <person name="Mavromatis K."/>
            <person name="Pagani I."/>
            <person name="Ivanova N."/>
            <person name="Mikhailova N."/>
            <person name="Pati A."/>
            <person name="Chen A."/>
            <person name="Palaniappan K."/>
            <person name="Land M."/>
            <person name="Hauser L."/>
            <person name="Jeffries C.D."/>
            <person name="Chang Y.J."/>
            <person name="Brambilla E.M."/>
            <person name="Rohde M."/>
            <person name="Spring S."/>
            <person name="Goker M."/>
            <person name="Detter J.C."/>
            <person name="Woyke T."/>
            <person name="Bristow J."/>
            <person name="Eisen J.A."/>
            <person name="Markowitz V."/>
            <person name="Hugenholtz P."/>
            <person name="Kyrpides N.C."/>
            <person name="Klenk H.P."/>
        </authorList>
    </citation>
    <scope>NUCLEOTIDE SEQUENCE [LARGE SCALE GENOMIC DNA]</scope>
    <source>
        <strain evidence="9">DSM 15286 / JCM 11887 / CIR29812</strain>
    </source>
</reference>
<sequence>MFELTVKDEFAAAHYLRDYPGACERLHGHNWKVEIAVRGEKLNEIDVLIDFKDLKKHLKEVLDELDHQNLNEHPAFQDKNPSSENIARYIFEKLAPKLKPYGVELIRVTVCETERACASFVKA</sequence>
<dbReference type="EC" id="4.-.-.-" evidence="5"/>
<evidence type="ECO:0000256" key="3">
    <source>
        <dbReference type="ARBA" id="ARBA00018141"/>
    </source>
</evidence>
<reference evidence="9" key="1">
    <citation type="submission" date="2011-04" db="EMBL/GenBank/DDBJ databases">
        <title>The complete genome of Thermodesulfatator indicus DSM 15286.</title>
        <authorList>
            <person name="Lucas S."/>
            <person name="Copeland A."/>
            <person name="Lapidus A."/>
            <person name="Bruce D."/>
            <person name="Goodwin L."/>
            <person name="Pitluck S."/>
            <person name="Peters L."/>
            <person name="Kyrpides N."/>
            <person name="Mavromatis K."/>
            <person name="Pagani I."/>
            <person name="Ivanova N."/>
            <person name="Saunders L."/>
            <person name="Detter J.C."/>
            <person name="Tapia R."/>
            <person name="Han C."/>
            <person name="Land M."/>
            <person name="Hauser L."/>
            <person name="Markowitz V."/>
            <person name="Cheng J.-F."/>
            <person name="Hugenholtz P."/>
            <person name="Woyke T."/>
            <person name="Wu D."/>
            <person name="Spring S."/>
            <person name="Schroeder M."/>
            <person name="Brambilla E."/>
            <person name="Klenk H.-P."/>
            <person name="Eisen J.A."/>
        </authorList>
    </citation>
    <scope>NUCLEOTIDE SEQUENCE [LARGE SCALE GENOMIC DNA]</scope>
    <source>
        <strain evidence="9">DSM 15286 / JCM 11887 / CIR29812</strain>
    </source>
</reference>
<name>F8ACX9_THEID</name>